<dbReference type="AlphaFoldDB" id="A0A8J4Y6P6"/>
<protein>
    <submittedName>
        <fullName evidence="2">Uncharacterized protein</fullName>
    </submittedName>
</protein>
<gene>
    <name evidence="2" type="ORF">GWK47_045925</name>
</gene>
<evidence type="ECO:0000313" key="2">
    <source>
        <dbReference type="EMBL" id="KAG0721692.1"/>
    </source>
</evidence>
<evidence type="ECO:0000256" key="1">
    <source>
        <dbReference type="SAM" id="MobiDB-lite"/>
    </source>
</evidence>
<dbReference type="Proteomes" id="UP000770661">
    <property type="component" value="Unassembled WGS sequence"/>
</dbReference>
<feature type="region of interest" description="Disordered" evidence="1">
    <location>
        <begin position="1"/>
        <end position="47"/>
    </location>
</feature>
<proteinExistence type="predicted"/>
<keyword evidence="3" id="KW-1185">Reference proteome</keyword>
<comment type="caution">
    <text evidence="2">The sequence shown here is derived from an EMBL/GenBank/DDBJ whole genome shotgun (WGS) entry which is preliminary data.</text>
</comment>
<reference evidence="2" key="1">
    <citation type="submission" date="2020-07" db="EMBL/GenBank/DDBJ databases">
        <title>The High-quality genome of the commercially important snow crab, Chionoecetes opilio.</title>
        <authorList>
            <person name="Jeong J.-H."/>
            <person name="Ryu S."/>
        </authorList>
    </citation>
    <scope>NUCLEOTIDE SEQUENCE</scope>
    <source>
        <strain evidence="2">MADBK_172401_WGS</strain>
        <tissue evidence="2">Digestive gland</tissue>
    </source>
</reference>
<name>A0A8J4Y6P6_CHIOP</name>
<organism evidence="2 3">
    <name type="scientific">Chionoecetes opilio</name>
    <name type="common">Atlantic snow crab</name>
    <name type="synonym">Cancer opilio</name>
    <dbReference type="NCBI Taxonomy" id="41210"/>
    <lineage>
        <taxon>Eukaryota</taxon>
        <taxon>Metazoa</taxon>
        <taxon>Ecdysozoa</taxon>
        <taxon>Arthropoda</taxon>
        <taxon>Crustacea</taxon>
        <taxon>Multicrustacea</taxon>
        <taxon>Malacostraca</taxon>
        <taxon>Eumalacostraca</taxon>
        <taxon>Eucarida</taxon>
        <taxon>Decapoda</taxon>
        <taxon>Pleocyemata</taxon>
        <taxon>Brachyura</taxon>
        <taxon>Eubrachyura</taxon>
        <taxon>Majoidea</taxon>
        <taxon>Majidae</taxon>
        <taxon>Chionoecetes</taxon>
    </lineage>
</organism>
<dbReference type="EMBL" id="JACEEZ010010643">
    <property type="protein sequence ID" value="KAG0721692.1"/>
    <property type="molecule type" value="Genomic_DNA"/>
</dbReference>
<evidence type="ECO:0000313" key="3">
    <source>
        <dbReference type="Proteomes" id="UP000770661"/>
    </source>
</evidence>
<sequence>MRTTPERHSKLAAKFAGPYLGLRATNAPRPDAVTDDESPLDRNDSGTKISATLDYRQRLRSGVIHRTTQKSAFRLFRGVTASSNPPGQHSMVTPFGAVSPGACPPKREPGLWRATDLKDTVGRWPVLGEGLGRFWSLGAESHSPRCLRKQTRWWSAWG</sequence>
<accession>A0A8J4Y6P6</accession>